<dbReference type="Proteomes" id="UP000027222">
    <property type="component" value="Unassembled WGS sequence"/>
</dbReference>
<feature type="region of interest" description="Disordered" evidence="1">
    <location>
        <begin position="1"/>
        <end position="34"/>
    </location>
</feature>
<organism evidence="2 3">
    <name type="scientific">Galerina marginata (strain CBS 339.88)</name>
    <dbReference type="NCBI Taxonomy" id="685588"/>
    <lineage>
        <taxon>Eukaryota</taxon>
        <taxon>Fungi</taxon>
        <taxon>Dikarya</taxon>
        <taxon>Basidiomycota</taxon>
        <taxon>Agaricomycotina</taxon>
        <taxon>Agaricomycetes</taxon>
        <taxon>Agaricomycetidae</taxon>
        <taxon>Agaricales</taxon>
        <taxon>Agaricineae</taxon>
        <taxon>Strophariaceae</taxon>
        <taxon>Galerina</taxon>
    </lineage>
</organism>
<dbReference type="AlphaFoldDB" id="A0A067SE24"/>
<protein>
    <submittedName>
        <fullName evidence="2">Uncharacterized protein</fullName>
    </submittedName>
</protein>
<reference evidence="3" key="1">
    <citation type="journal article" date="2014" name="Proc. Natl. Acad. Sci. U.S.A.">
        <title>Extensive sampling of basidiomycete genomes demonstrates inadequacy of the white-rot/brown-rot paradigm for wood decay fungi.</title>
        <authorList>
            <person name="Riley R."/>
            <person name="Salamov A.A."/>
            <person name="Brown D.W."/>
            <person name="Nagy L.G."/>
            <person name="Floudas D."/>
            <person name="Held B.W."/>
            <person name="Levasseur A."/>
            <person name="Lombard V."/>
            <person name="Morin E."/>
            <person name="Otillar R."/>
            <person name="Lindquist E.A."/>
            <person name="Sun H."/>
            <person name="LaButti K.M."/>
            <person name="Schmutz J."/>
            <person name="Jabbour D."/>
            <person name="Luo H."/>
            <person name="Baker S.E."/>
            <person name="Pisabarro A.G."/>
            <person name="Walton J.D."/>
            <person name="Blanchette R.A."/>
            <person name="Henrissat B."/>
            <person name="Martin F."/>
            <person name="Cullen D."/>
            <person name="Hibbett D.S."/>
            <person name="Grigoriev I.V."/>
        </authorList>
    </citation>
    <scope>NUCLEOTIDE SEQUENCE [LARGE SCALE GENOMIC DNA]</scope>
    <source>
        <strain evidence="3">CBS 339.88</strain>
    </source>
</reference>
<sequence>MSGPKSLGSSRRAPSRGGTSRTNQPGKARAGRRKDLVKGVRWLQDLLKVISNTLAQYLHVSIRPSSARNAKFRERSCRLESAKITSLLLDPGTSKSTSEVFAVPTRHGPSTSLSTSPAAPSSTPALRLPCCHPIQQDMLGIRAASYGGMSPGGCRSC</sequence>
<evidence type="ECO:0000313" key="2">
    <source>
        <dbReference type="EMBL" id="KDR64998.1"/>
    </source>
</evidence>
<dbReference type="HOGENOM" id="CLU_1678010_0_0_1"/>
<dbReference type="EMBL" id="KL142596">
    <property type="protein sequence ID" value="KDR64998.1"/>
    <property type="molecule type" value="Genomic_DNA"/>
</dbReference>
<keyword evidence="3" id="KW-1185">Reference proteome</keyword>
<name>A0A067SE24_GALM3</name>
<evidence type="ECO:0000256" key="1">
    <source>
        <dbReference type="SAM" id="MobiDB-lite"/>
    </source>
</evidence>
<proteinExistence type="predicted"/>
<evidence type="ECO:0000313" key="3">
    <source>
        <dbReference type="Proteomes" id="UP000027222"/>
    </source>
</evidence>
<accession>A0A067SE24</accession>
<gene>
    <name evidence="2" type="ORF">GALMADRAFT_149087</name>
</gene>